<dbReference type="PANTHER" id="PTHR33202">
    <property type="entry name" value="ZINC UPTAKE REGULATION PROTEIN"/>
    <property type="match status" value="1"/>
</dbReference>
<proteinExistence type="predicted"/>
<comment type="caution">
    <text evidence="1">The sequence shown here is derived from an EMBL/GenBank/DDBJ whole genome shotgun (WGS) entry which is preliminary data.</text>
</comment>
<reference evidence="1 2" key="1">
    <citation type="submission" date="2022-05" db="EMBL/GenBank/DDBJ databases">
        <authorList>
            <person name="Park J.-S."/>
        </authorList>
    </citation>
    <scope>NUCLEOTIDE SEQUENCE [LARGE SCALE GENOMIC DNA]</scope>
    <source>
        <strain evidence="1 2">2012CJ35-5</strain>
    </source>
</reference>
<name>A0ABT0PTT5_9FLAO</name>
<gene>
    <name evidence="1" type="ORF">M3P19_11445</name>
</gene>
<dbReference type="Gene3D" id="1.10.10.10">
    <property type="entry name" value="Winged helix-like DNA-binding domain superfamily/Winged helix DNA-binding domain"/>
    <property type="match status" value="1"/>
</dbReference>
<keyword evidence="2" id="KW-1185">Reference proteome</keyword>
<protein>
    <submittedName>
        <fullName evidence="1">Transcriptional repressor</fullName>
    </submittedName>
</protein>
<dbReference type="Pfam" id="PF01475">
    <property type="entry name" value="FUR"/>
    <property type="match status" value="1"/>
</dbReference>
<sequence>MLVQNQGKNTEALGKVLLKEKGLKQTQLRIELIKHFNSAMHAQSYTDLKQAMVKDVDKSTLYRNLATFEEVGLIHSINDHSGVTKYAKGASPNSGQSHAHFVCDSCETVYCMKGKSELKYEVPQGFTPRNVQTIIRGNCAHCESSR</sequence>
<dbReference type="RefSeq" id="WP_249657802.1">
    <property type="nucleotide sequence ID" value="NZ_JAMFMA010000002.1"/>
</dbReference>
<evidence type="ECO:0000313" key="2">
    <source>
        <dbReference type="Proteomes" id="UP001203607"/>
    </source>
</evidence>
<dbReference type="PANTHER" id="PTHR33202:SF22">
    <property type="entry name" value="HYDROGEN PEROXIDE SENSITIVE REPRESSOR"/>
    <property type="match status" value="1"/>
</dbReference>
<organism evidence="1 2">
    <name type="scientific">Flagellimonas spongiicola</name>
    <dbReference type="NCBI Taxonomy" id="2942208"/>
    <lineage>
        <taxon>Bacteria</taxon>
        <taxon>Pseudomonadati</taxon>
        <taxon>Bacteroidota</taxon>
        <taxon>Flavobacteriia</taxon>
        <taxon>Flavobacteriales</taxon>
        <taxon>Flavobacteriaceae</taxon>
        <taxon>Flagellimonas</taxon>
    </lineage>
</organism>
<dbReference type="InterPro" id="IPR036388">
    <property type="entry name" value="WH-like_DNA-bd_sf"/>
</dbReference>
<dbReference type="InterPro" id="IPR002481">
    <property type="entry name" value="FUR"/>
</dbReference>
<dbReference type="InterPro" id="IPR036390">
    <property type="entry name" value="WH_DNA-bd_sf"/>
</dbReference>
<accession>A0ABT0PTT5</accession>
<dbReference type="EMBL" id="JAMFMA010000002">
    <property type="protein sequence ID" value="MCL6274626.1"/>
    <property type="molecule type" value="Genomic_DNA"/>
</dbReference>
<dbReference type="Proteomes" id="UP001203607">
    <property type="component" value="Unassembled WGS sequence"/>
</dbReference>
<evidence type="ECO:0000313" key="1">
    <source>
        <dbReference type="EMBL" id="MCL6274626.1"/>
    </source>
</evidence>
<dbReference type="SUPFAM" id="SSF46785">
    <property type="entry name" value="Winged helix' DNA-binding domain"/>
    <property type="match status" value="1"/>
</dbReference>